<evidence type="ECO:0000313" key="9">
    <source>
        <dbReference type="Proteomes" id="UP000233551"/>
    </source>
</evidence>
<evidence type="ECO:0000259" key="5">
    <source>
        <dbReference type="SMART" id="SM00856"/>
    </source>
</evidence>
<dbReference type="InterPro" id="IPR052421">
    <property type="entry name" value="PCW_Enzyme_Inhibitor"/>
</dbReference>
<dbReference type="EMBL" id="MTKT01004293">
    <property type="protein sequence ID" value="OWM72406.1"/>
    <property type="molecule type" value="Genomic_DNA"/>
</dbReference>
<organism evidence="6 8">
    <name type="scientific">Punica granatum</name>
    <name type="common">Pomegranate</name>
    <dbReference type="NCBI Taxonomy" id="22663"/>
    <lineage>
        <taxon>Eukaryota</taxon>
        <taxon>Viridiplantae</taxon>
        <taxon>Streptophyta</taxon>
        <taxon>Embryophyta</taxon>
        <taxon>Tracheophyta</taxon>
        <taxon>Spermatophyta</taxon>
        <taxon>Magnoliopsida</taxon>
        <taxon>eudicotyledons</taxon>
        <taxon>Gunneridae</taxon>
        <taxon>Pentapetalae</taxon>
        <taxon>rosids</taxon>
        <taxon>malvids</taxon>
        <taxon>Myrtales</taxon>
        <taxon>Lythraceae</taxon>
        <taxon>Punica</taxon>
    </lineage>
</organism>
<gene>
    <name evidence="6" type="ORF">CDL15_Pgr018291</name>
    <name evidence="7" type="ORF">CRG98_003466</name>
</gene>
<dbReference type="PANTHER" id="PTHR36710">
    <property type="entry name" value="PECTINESTERASE INHIBITOR-LIKE"/>
    <property type="match status" value="1"/>
</dbReference>
<dbReference type="InterPro" id="IPR006501">
    <property type="entry name" value="Pectinesterase_inhib_dom"/>
</dbReference>
<dbReference type="NCBIfam" id="TIGR01614">
    <property type="entry name" value="PME_inhib"/>
    <property type="match status" value="1"/>
</dbReference>
<dbReference type="SUPFAM" id="SSF101148">
    <property type="entry name" value="Plant invertase/pectin methylesterase inhibitor"/>
    <property type="match status" value="1"/>
</dbReference>
<dbReference type="PANTHER" id="PTHR36710:SF18">
    <property type="entry name" value="PECTINESTERASE INHIBITOR 5-RELATED"/>
    <property type="match status" value="1"/>
</dbReference>
<reference evidence="6" key="2">
    <citation type="submission" date="2017-06" db="EMBL/GenBank/DDBJ databases">
        <title>The pomegranate genome and the genomics of punicalagin biosynthesis.</title>
        <authorList>
            <person name="Xu C."/>
        </authorList>
    </citation>
    <scope>NUCLEOTIDE SEQUENCE [LARGE SCALE GENOMIC DNA]</scope>
    <source>
        <tissue evidence="6">Fresh leaf</tissue>
    </source>
</reference>
<evidence type="ECO:0000256" key="4">
    <source>
        <dbReference type="SAM" id="SignalP"/>
    </source>
</evidence>
<proteinExistence type="inferred from homology"/>
<dbReference type="Proteomes" id="UP000233551">
    <property type="component" value="Unassembled WGS sequence"/>
</dbReference>
<dbReference type="EMBL" id="PGOL01000130">
    <property type="protein sequence ID" value="PKI76105.1"/>
    <property type="molecule type" value="Genomic_DNA"/>
</dbReference>
<dbReference type="CDD" id="cd15797">
    <property type="entry name" value="PMEI"/>
    <property type="match status" value="1"/>
</dbReference>
<evidence type="ECO:0000256" key="2">
    <source>
        <dbReference type="ARBA" id="ARBA00023157"/>
    </source>
</evidence>
<reference evidence="8" key="1">
    <citation type="journal article" date="2017" name="Plant J.">
        <title>The pomegranate (Punica granatum L.) genome and the genomics of punicalagin biosynthesis.</title>
        <authorList>
            <person name="Qin G."/>
            <person name="Xu C."/>
            <person name="Ming R."/>
            <person name="Tang H."/>
            <person name="Guyot R."/>
            <person name="Kramer E.M."/>
            <person name="Hu Y."/>
            <person name="Yi X."/>
            <person name="Qi Y."/>
            <person name="Xu X."/>
            <person name="Gao Z."/>
            <person name="Pan H."/>
            <person name="Jian J."/>
            <person name="Tian Y."/>
            <person name="Yue Z."/>
            <person name="Xu Y."/>
        </authorList>
    </citation>
    <scope>NUCLEOTIDE SEQUENCE [LARGE SCALE GENOMIC DNA]</scope>
    <source>
        <strain evidence="8">cv. Dabenzi</strain>
    </source>
</reference>
<comment type="similarity">
    <text evidence="3">Belongs to the PMEI family.</text>
</comment>
<keyword evidence="2" id="KW-1015">Disulfide bond</keyword>
<dbReference type="Pfam" id="PF04043">
    <property type="entry name" value="PMEI"/>
    <property type="match status" value="1"/>
</dbReference>
<keyword evidence="9" id="KW-1185">Reference proteome</keyword>
<dbReference type="AlphaFoldDB" id="A0A218WIA8"/>
<dbReference type="SMART" id="SM00856">
    <property type="entry name" value="PMEI"/>
    <property type="match status" value="1"/>
</dbReference>
<dbReference type="InterPro" id="IPR034086">
    <property type="entry name" value="PMEI_plant"/>
</dbReference>
<dbReference type="GO" id="GO:0046910">
    <property type="term" value="F:pectinesterase inhibitor activity"/>
    <property type="evidence" value="ECO:0007669"/>
    <property type="project" value="InterPro"/>
</dbReference>
<dbReference type="OrthoDB" id="764172at2759"/>
<sequence length="175" mass="18856">MASTLLLFSFTFSSFFFLLSPCYGVPQETLAAICSQTQNQETCQRILGSDPRTGSADLPLLSLISIDAAQKQADSNLNTFSALLRDSTRNNPSLQNAYGTCVSLYQEIQKELGAAHDLSKQGKYDEVDKAGPSTDPAYKCENGLPSSSPTAAITEDMLLTLQTFYSVTAFVAQSA</sequence>
<feature type="domain" description="Pectinesterase inhibitor" evidence="5">
    <location>
        <begin position="25"/>
        <end position="171"/>
    </location>
</feature>
<protein>
    <recommendedName>
        <fullName evidence="5">Pectinesterase inhibitor domain-containing protein</fullName>
    </recommendedName>
</protein>
<feature type="chain" id="PRO_5014071676" description="Pectinesterase inhibitor domain-containing protein" evidence="4">
    <location>
        <begin position="25"/>
        <end position="175"/>
    </location>
</feature>
<evidence type="ECO:0000256" key="3">
    <source>
        <dbReference type="ARBA" id="ARBA00038471"/>
    </source>
</evidence>
<evidence type="ECO:0000313" key="8">
    <source>
        <dbReference type="Proteomes" id="UP000197138"/>
    </source>
</evidence>
<dbReference type="Gene3D" id="1.20.140.40">
    <property type="entry name" value="Invertase/pectin methylesterase inhibitor family protein"/>
    <property type="match status" value="1"/>
</dbReference>
<evidence type="ECO:0000313" key="7">
    <source>
        <dbReference type="EMBL" id="PKI76105.1"/>
    </source>
</evidence>
<comment type="caution">
    <text evidence="6">The sequence shown here is derived from an EMBL/GenBank/DDBJ whole genome shotgun (WGS) entry which is preliminary data.</text>
</comment>
<feature type="signal peptide" evidence="4">
    <location>
        <begin position="1"/>
        <end position="24"/>
    </location>
</feature>
<dbReference type="Proteomes" id="UP000197138">
    <property type="component" value="Unassembled WGS sequence"/>
</dbReference>
<dbReference type="InterPro" id="IPR035513">
    <property type="entry name" value="Invertase/methylesterase_inhib"/>
</dbReference>
<keyword evidence="1 4" id="KW-0732">Signal</keyword>
<dbReference type="GeneID" id="116202231"/>
<evidence type="ECO:0000256" key="1">
    <source>
        <dbReference type="ARBA" id="ARBA00022729"/>
    </source>
</evidence>
<name>A0A218WIA8_PUNGR</name>
<reference evidence="7 9" key="3">
    <citation type="submission" date="2017-11" db="EMBL/GenBank/DDBJ databases">
        <title>De-novo sequencing of pomegranate (Punica granatum L.) genome.</title>
        <authorList>
            <person name="Akparov Z."/>
            <person name="Amiraslanov A."/>
            <person name="Hajiyeva S."/>
            <person name="Abbasov M."/>
            <person name="Kaur K."/>
            <person name="Hamwieh A."/>
            <person name="Solovyev V."/>
            <person name="Salamov A."/>
            <person name="Braich B."/>
            <person name="Kosarev P."/>
            <person name="Mahmoud A."/>
            <person name="Hajiyev E."/>
            <person name="Babayeva S."/>
            <person name="Izzatullayeva V."/>
            <person name="Mammadov A."/>
            <person name="Mammadov A."/>
            <person name="Sharifova S."/>
            <person name="Ojaghi J."/>
            <person name="Eynullazada K."/>
            <person name="Bayramov B."/>
            <person name="Abdulazimova A."/>
            <person name="Shahmuradov I."/>
        </authorList>
    </citation>
    <scope>NUCLEOTIDE SEQUENCE [LARGE SCALE GENOMIC DNA]</scope>
    <source>
        <strain evidence="7">AG2017</strain>
        <strain evidence="9">cv. AG2017</strain>
        <tissue evidence="7">Leaf</tissue>
    </source>
</reference>
<accession>A0A218WIA8</accession>
<evidence type="ECO:0000313" key="6">
    <source>
        <dbReference type="EMBL" id="OWM72406.1"/>
    </source>
</evidence>